<reference evidence="3" key="1">
    <citation type="journal article" date="2019" name="Int. J. Syst. Evol. Microbiol.">
        <title>The Global Catalogue of Microorganisms (GCM) 10K type strain sequencing project: providing services to taxonomists for standard genome sequencing and annotation.</title>
        <authorList>
            <consortium name="The Broad Institute Genomics Platform"/>
            <consortium name="The Broad Institute Genome Sequencing Center for Infectious Disease"/>
            <person name="Wu L."/>
            <person name="Ma J."/>
        </authorList>
    </citation>
    <scope>NUCLEOTIDE SEQUENCE [LARGE SCALE GENOMIC DNA]</scope>
    <source>
        <strain evidence="3">JCM 4733</strain>
    </source>
</reference>
<evidence type="ECO:0000313" key="3">
    <source>
        <dbReference type="Proteomes" id="UP000653644"/>
    </source>
</evidence>
<keyword evidence="3" id="KW-1185">Reference proteome</keyword>
<evidence type="ECO:0000256" key="1">
    <source>
        <dbReference type="SAM" id="MobiDB-lite"/>
    </source>
</evidence>
<dbReference type="Proteomes" id="UP000653644">
    <property type="component" value="Unassembled WGS sequence"/>
</dbReference>
<proteinExistence type="predicted"/>
<comment type="caution">
    <text evidence="2">The sequence shown here is derived from an EMBL/GenBank/DDBJ whole genome shotgun (WGS) entry which is preliminary data.</text>
</comment>
<name>A0ABQ3D4P9_9ACTN</name>
<gene>
    <name evidence="2" type="ORF">GCM10010345_69980</name>
</gene>
<dbReference type="EMBL" id="BMVN01000035">
    <property type="protein sequence ID" value="GHA55335.1"/>
    <property type="molecule type" value="Genomic_DNA"/>
</dbReference>
<accession>A0ABQ3D4P9</accession>
<evidence type="ECO:0000313" key="2">
    <source>
        <dbReference type="EMBL" id="GHA55335.1"/>
    </source>
</evidence>
<dbReference type="RefSeq" id="WP_189892703.1">
    <property type="nucleotide sequence ID" value="NZ_BMVN01000035.1"/>
</dbReference>
<protein>
    <submittedName>
        <fullName evidence="2">Uncharacterized protein</fullName>
    </submittedName>
</protein>
<sequence>MAPDKYALNPEGLLYHGRPLKDALPEFLSAERKRLGDLLAMERPEWWDDEIGRTFTRAFHEYGNITITQLDKLMEALRTVADLTDGTVRSNQETEERNIKAAQNFGGRTGGTH</sequence>
<feature type="region of interest" description="Disordered" evidence="1">
    <location>
        <begin position="88"/>
        <end position="113"/>
    </location>
</feature>
<organism evidence="2 3">
    <name type="scientific">Streptomyces canarius</name>
    <dbReference type="NCBI Taxonomy" id="285453"/>
    <lineage>
        <taxon>Bacteria</taxon>
        <taxon>Bacillati</taxon>
        <taxon>Actinomycetota</taxon>
        <taxon>Actinomycetes</taxon>
        <taxon>Kitasatosporales</taxon>
        <taxon>Streptomycetaceae</taxon>
        <taxon>Streptomyces</taxon>
    </lineage>
</organism>